<evidence type="ECO:0000313" key="2">
    <source>
        <dbReference type="EMBL" id="MCH86163.1"/>
    </source>
</evidence>
<dbReference type="Proteomes" id="UP000265520">
    <property type="component" value="Unassembled WGS sequence"/>
</dbReference>
<comment type="caution">
    <text evidence="2">The sequence shown here is derived from an EMBL/GenBank/DDBJ whole genome shotgun (WGS) entry which is preliminary data.</text>
</comment>
<keyword evidence="3" id="KW-1185">Reference proteome</keyword>
<dbReference type="AlphaFoldDB" id="A0A392MG46"/>
<feature type="region of interest" description="Disordered" evidence="1">
    <location>
        <begin position="63"/>
        <end position="253"/>
    </location>
</feature>
<feature type="compositionally biased region" description="Basic and acidic residues" evidence="1">
    <location>
        <begin position="297"/>
        <end position="306"/>
    </location>
</feature>
<dbReference type="PANTHER" id="PTHR47340:SF1">
    <property type="entry name" value="DUPLICATED HOMEODOMAIN-LIKE SUPERFAMILY PROTEIN"/>
    <property type="match status" value="1"/>
</dbReference>
<reference evidence="2 3" key="1">
    <citation type="journal article" date="2018" name="Front. Plant Sci.">
        <title>Red Clover (Trifolium pratense) and Zigzag Clover (T. medium) - A Picture of Genomic Similarities and Differences.</title>
        <authorList>
            <person name="Dluhosova J."/>
            <person name="Istvanek J."/>
            <person name="Nedelnik J."/>
            <person name="Repkova J."/>
        </authorList>
    </citation>
    <scope>NUCLEOTIDE SEQUENCE [LARGE SCALE GENOMIC DNA]</scope>
    <source>
        <strain evidence="3">cv. 10/8</strain>
        <tissue evidence="2">Leaf</tissue>
    </source>
</reference>
<feature type="compositionally biased region" description="Basic and acidic residues" evidence="1">
    <location>
        <begin position="97"/>
        <end position="125"/>
    </location>
</feature>
<organism evidence="2 3">
    <name type="scientific">Trifolium medium</name>
    <dbReference type="NCBI Taxonomy" id="97028"/>
    <lineage>
        <taxon>Eukaryota</taxon>
        <taxon>Viridiplantae</taxon>
        <taxon>Streptophyta</taxon>
        <taxon>Embryophyta</taxon>
        <taxon>Tracheophyta</taxon>
        <taxon>Spermatophyta</taxon>
        <taxon>Magnoliopsida</taxon>
        <taxon>eudicotyledons</taxon>
        <taxon>Gunneridae</taxon>
        <taxon>Pentapetalae</taxon>
        <taxon>rosids</taxon>
        <taxon>fabids</taxon>
        <taxon>Fabales</taxon>
        <taxon>Fabaceae</taxon>
        <taxon>Papilionoideae</taxon>
        <taxon>50 kb inversion clade</taxon>
        <taxon>NPAAA clade</taxon>
        <taxon>Hologalegina</taxon>
        <taxon>IRL clade</taxon>
        <taxon>Trifolieae</taxon>
        <taxon>Trifolium</taxon>
    </lineage>
</organism>
<proteinExistence type="predicted"/>
<evidence type="ECO:0000313" key="3">
    <source>
        <dbReference type="Proteomes" id="UP000265520"/>
    </source>
</evidence>
<dbReference type="EMBL" id="LXQA010009841">
    <property type="protein sequence ID" value="MCH86163.1"/>
    <property type="molecule type" value="Genomic_DNA"/>
</dbReference>
<sequence length="380" mass="41711">FCGEYGFCLLVAAAHAIGLNLMPPEPLPWDRKDFFKERKHERSESLGSVARWRDSSHHRDFNRWGSADFRRPPGHGKQGGWHMFSEEPGHGYGVSRSGDKMLEEDSRPSISRGDGKYGRSSRDNRGGPFGQRDWRGHSWEATNGSPNLSRRPQDMNNDQRSVDDSLTYSSQPHSDFVNTWEQHQPKDQHDKMGGVNGLGTGPRCDRENSLGSIDWKPLKWTRSGSLSSRGSGFSHSSSSRSMAGGDSYEAKPDLQPKNVTAIESHSGEATACVTSSMPSEDTTSRKKPRLNWGEGLAKYEKKKVDVPDPGANKDGSVSSAGNMEPCNMASPNLVDKSPKATGFSDCASPATPSSVACSSSPGMSRSFLYYCVGSFCYRDI</sequence>
<keyword evidence="2" id="KW-0675">Receptor</keyword>
<feature type="compositionally biased region" description="Polar residues" evidence="1">
    <location>
        <begin position="140"/>
        <end position="182"/>
    </location>
</feature>
<evidence type="ECO:0000256" key="1">
    <source>
        <dbReference type="SAM" id="MobiDB-lite"/>
    </source>
</evidence>
<name>A0A392MG46_9FABA</name>
<feature type="non-terminal residue" evidence="2">
    <location>
        <position position="1"/>
    </location>
</feature>
<feature type="compositionally biased region" description="Basic and acidic residues" evidence="1">
    <location>
        <begin position="183"/>
        <end position="192"/>
    </location>
</feature>
<gene>
    <name evidence="2" type="ORF">A2U01_0007017</name>
</gene>
<feature type="region of interest" description="Disordered" evidence="1">
    <location>
        <begin position="265"/>
        <end position="333"/>
    </location>
</feature>
<dbReference type="PANTHER" id="PTHR47340">
    <property type="entry name" value="DUPLICATED HOMEODOMAIN-LIKE SUPERFAMILY PROTEIN"/>
    <property type="match status" value="1"/>
</dbReference>
<feature type="compositionally biased region" description="Polar residues" evidence="1">
    <location>
        <begin position="272"/>
        <end position="281"/>
    </location>
</feature>
<accession>A0A392MG46</accession>
<protein>
    <submittedName>
        <fullName evidence="2">Nuclear receptor corepressor</fullName>
    </submittedName>
</protein>
<feature type="compositionally biased region" description="Low complexity" evidence="1">
    <location>
        <begin position="222"/>
        <end position="247"/>
    </location>
</feature>